<dbReference type="SMART" id="SM00824">
    <property type="entry name" value="PKS_TE"/>
    <property type="match status" value="1"/>
</dbReference>
<keyword evidence="5" id="KW-1185">Reference proteome</keyword>
<name>A0ABW1A9B9_9ACTN</name>
<reference evidence="5" key="1">
    <citation type="journal article" date="2019" name="Int. J. Syst. Evol. Microbiol.">
        <title>The Global Catalogue of Microorganisms (GCM) 10K type strain sequencing project: providing services to taxonomists for standard genome sequencing and annotation.</title>
        <authorList>
            <consortium name="The Broad Institute Genomics Platform"/>
            <consortium name="The Broad Institute Genome Sequencing Center for Infectious Disease"/>
            <person name="Wu L."/>
            <person name="Ma J."/>
        </authorList>
    </citation>
    <scope>NUCLEOTIDE SEQUENCE [LARGE SCALE GENOMIC DNA]</scope>
    <source>
        <strain evidence="5">KCTC 42087</strain>
    </source>
</reference>
<evidence type="ECO:0000313" key="4">
    <source>
        <dbReference type="EMBL" id="MFC5752074.1"/>
    </source>
</evidence>
<dbReference type="PANTHER" id="PTHR11487">
    <property type="entry name" value="THIOESTERASE"/>
    <property type="match status" value="1"/>
</dbReference>
<dbReference type="InterPro" id="IPR001031">
    <property type="entry name" value="Thioesterase"/>
</dbReference>
<dbReference type="Gene3D" id="3.40.50.1820">
    <property type="entry name" value="alpha/beta hydrolase"/>
    <property type="match status" value="1"/>
</dbReference>
<evidence type="ECO:0000259" key="3">
    <source>
        <dbReference type="SMART" id="SM00824"/>
    </source>
</evidence>
<keyword evidence="2" id="KW-0378">Hydrolase</keyword>
<gene>
    <name evidence="4" type="ORF">ACFPZN_41245</name>
</gene>
<feature type="domain" description="Thioesterase TesA-like" evidence="3">
    <location>
        <begin position="25"/>
        <end position="246"/>
    </location>
</feature>
<accession>A0ABW1A9B9</accession>
<dbReference type="PANTHER" id="PTHR11487:SF0">
    <property type="entry name" value="S-ACYL FATTY ACID SYNTHASE THIOESTERASE, MEDIUM CHAIN"/>
    <property type="match status" value="1"/>
</dbReference>
<evidence type="ECO:0000256" key="1">
    <source>
        <dbReference type="ARBA" id="ARBA00007169"/>
    </source>
</evidence>
<proteinExistence type="inferred from homology"/>
<dbReference type="Pfam" id="PF00975">
    <property type="entry name" value="Thioesterase"/>
    <property type="match status" value="1"/>
</dbReference>
<sequence>MTGVGTDQRWVRRYRPAPDAVQRLVCLPHAGGSASFYLPAAHALAPRVDVLAVQYPGRQDRRGEPCVESIPELADHIAEVLRDWADLPLSLFGHSMGATLGFEVARRLEASGVRPAVLFASGRRAPSRLRDERHHLLDDAGLLAAVRELGGSAPELFEDDEVRRMVLPAIRSDYRAVETYRYRPGPPLSCPIVALTGDADPKVTVPEARAWAEHTDSSFALHVFPGGHFYLTDRFIAVMDVITERLAVR</sequence>
<evidence type="ECO:0000256" key="2">
    <source>
        <dbReference type="ARBA" id="ARBA00022801"/>
    </source>
</evidence>
<dbReference type="SUPFAM" id="SSF53474">
    <property type="entry name" value="alpha/beta-Hydrolases"/>
    <property type="match status" value="1"/>
</dbReference>
<protein>
    <submittedName>
        <fullName evidence="4">Thioesterase II family protein</fullName>
    </submittedName>
</protein>
<dbReference type="InterPro" id="IPR020802">
    <property type="entry name" value="TesA-like"/>
</dbReference>
<dbReference type="Proteomes" id="UP001596074">
    <property type="component" value="Unassembled WGS sequence"/>
</dbReference>
<comment type="similarity">
    <text evidence="1">Belongs to the thioesterase family.</text>
</comment>
<dbReference type="RefSeq" id="WP_378288036.1">
    <property type="nucleotide sequence ID" value="NZ_JBHSON010000080.1"/>
</dbReference>
<dbReference type="EMBL" id="JBHSON010000080">
    <property type="protein sequence ID" value="MFC5752074.1"/>
    <property type="molecule type" value="Genomic_DNA"/>
</dbReference>
<organism evidence="4 5">
    <name type="scientific">Actinomadura rugatobispora</name>
    <dbReference type="NCBI Taxonomy" id="1994"/>
    <lineage>
        <taxon>Bacteria</taxon>
        <taxon>Bacillati</taxon>
        <taxon>Actinomycetota</taxon>
        <taxon>Actinomycetes</taxon>
        <taxon>Streptosporangiales</taxon>
        <taxon>Thermomonosporaceae</taxon>
        <taxon>Actinomadura</taxon>
    </lineage>
</organism>
<dbReference type="InterPro" id="IPR012223">
    <property type="entry name" value="TEII"/>
</dbReference>
<evidence type="ECO:0000313" key="5">
    <source>
        <dbReference type="Proteomes" id="UP001596074"/>
    </source>
</evidence>
<comment type="caution">
    <text evidence="4">The sequence shown here is derived from an EMBL/GenBank/DDBJ whole genome shotgun (WGS) entry which is preliminary data.</text>
</comment>
<dbReference type="InterPro" id="IPR029058">
    <property type="entry name" value="AB_hydrolase_fold"/>
</dbReference>